<dbReference type="EMBL" id="JBAKFG010000001">
    <property type="protein sequence ID" value="MEX0372502.1"/>
    <property type="molecule type" value="Genomic_DNA"/>
</dbReference>
<sequence>MGMQALTTGRIEQVALHVLRAPIEEPVRTSFGTMTDRPSVLVGVTDHEGACGWGEIWCNYPVCGAEHRARLAAEVVAPQLVGRSFDDPSAAQRFLVQATRVLALQTREFGPLDQVLAGVDIALWDLAARRQGRPLGEVLAGGPVASRIPVYASGINPHGAVTTLQRARASGFDAFKVKIGFEAGQDRRTIAALLAERGDQEHLMADANQAWSLQEARAMVADLRGSGLEWLEEPMPVDTPVADWRALAACSAIPLAGGENLASVAGFDAAAEAGLLSVIQPDLAKWGGFSACLPIARRVLEAGRRYCPHYLGGGIGLIASAHALAAVGGDGRLEVDCNPNPLREQLATPFPGIANGAMELPSGPGLGVVPDGAALRDWETLCLTA</sequence>
<dbReference type="PANTHER" id="PTHR48080:SF2">
    <property type="entry name" value="D-GALACTONATE DEHYDRATASE"/>
    <property type="match status" value="1"/>
</dbReference>
<dbReference type="PANTHER" id="PTHR48080">
    <property type="entry name" value="D-GALACTONATE DEHYDRATASE-RELATED"/>
    <property type="match status" value="1"/>
</dbReference>
<evidence type="ECO:0000259" key="2">
    <source>
        <dbReference type="SMART" id="SM00922"/>
    </source>
</evidence>
<organism evidence="3 4">
    <name type="scientific">Spiribacter roseus</name>
    <dbReference type="NCBI Taxonomy" id="1855875"/>
    <lineage>
        <taxon>Bacteria</taxon>
        <taxon>Pseudomonadati</taxon>
        <taxon>Pseudomonadota</taxon>
        <taxon>Gammaproteobacteria</taxon>
        <taxon>Chromatiales</taxon>
        <taxon>Ectothiorhodospiraceae</taxon>
        <taxon>Spiribacter</taxon>
    </lineage>
</organism>
<dbReference type="RefSeq" id="WP_367951162.1">
    <property type="nucleotide sequence ID" value="NZ_JBAKFG010000001.1"/>
</dbReference>
<dbReference type="SMART" id="SM00922">
    <property type="entry name" value="MR_MLE"/>
    <property type="match status" value="1"/>
</dbReference>
<evidence type="ECO:0000313" key="4">
    <source>
        <dbReference type="Proteomes" id="UP001556636"/>
    </source>
</evidence>
<proteinExistence type="predicted"/>
<dbReference type="InterPro" id="IPR034593">
    <property type="entry name" value="DgoD-like"/>
</dbReference>
<reference evidence="3 4" key="1">
    <citation type="submission" date="2024-02" db="EMBL/GenBank/DDBJ databases">
        <title>New especies of Spiribacter isolated from saline water.</title>
        <authorList>
            <person name="Leon M.J."/>
            <person name="De La Haba R."/>
            <person name="Sanchez-Porro C."/>
            <person name="Ventosa A."/>
        </authorList>
    </citation>
    <scope>NUCLEOTIDE SEQUENCE [LARGE SCALE GENOMIC DNA]</scope>
    <source>
        <strain evidence="4">ag22IC6-196</strain>
    </source>
</reference>
<protein>
    <submittedName>
        <fullName evidence="3">Mandelate racemase/muconate lactonizing enzyme family protein</fullName>
    </submittedName>
</protein>
<gene>
    <name evidence="3" type="ORF">V6X51_03515</name>
</gene>
<keyword evidence="1" id="KW-0456">Lyase</keyword>
<dbReference type="Gene3D" id="3.30.390.10">
    <property type="entry name" value="Enolase-like, N-terminal domain"/>
    <property type="match status" value="1"/>
</dbReference>
<name>A0ABV3RWD6_9GAMM</name>
<comment type="caution">
    <text evidence="3">The sequence shown here is derived from an EMBL/GenBank/DDBJ whole genome shotgun (WGS) entry which is preliminary data.</text>
</comment>
<feature type="domain" description="Mandelate racemase/muconate lactonizing enzyme C-terminal" evidence="2">
    <location>
        <begin position="157"/>
        <end position="254"/>
    </location>
</feature>
<dbReference type="InterPro" id="IPR029065">
    <property type="entry name" value="Enolase_C-like"/>
</dbReference>
<dbReference type="Pfam" id="PF13378">
    <property type="entry name" value="MR_MLE_C"/>
    <property type="match status" value="1"/>
</dbReference>
<evidence type="ECO:0000313" key="3">
    <source>
        <dbReference type="EMBL" id="MEX0372502.1"/>
    </source>
</evidence>
<dbReference type="Proteomes" id="UP001556636">
    <property type="component" value="Unassembled WGS sequence"/>
</dbReference>
<dbReference type="PROSITE" id="PS00909">
    <property type="entry name" value="MR_MLE_2"/>
    <property type="match status" value="1"/>
</dbReference>
<dbReference type="InterPro" id="IPR036849">
    <property type="entry name" value="Enolase-like_C_sf"/>
</dbReference>
<dbReference type="Gene3D" id="3.20.20.120">
    <property type="entry name" value="Enolase-like C-terminal domain"/>
    <property type="match status" value="1"/>
</dbReference>
<dbReference type="InterPro" id="IPR013341">
    <property type="entry name" value="Mandelate_racemase_N_dom"/>
</dbReference>
<dbReference type="CDD" id="cd03316">
    <property type="entry name" value="MR_like"/>
    <property type="match status" value="1"/>
</dbReference>
<dbReference type="InterPro" id="IPR018110">
    <property type="entry name" value="Mandel_Rmase/mucon_lact_enz_CS"/>
</dbReference>
<dbReference type="SFLD" id="SFLDS00001">
    <property type="entry name" value="Enolase"/>
    <property type="match status" value="1"/>
</dbReference>
<keyword evidence="4" id="KW-1185">Reference proteome</keyword>
<accession>A0ABV3RWD6</accession>
<dbReference type="SUPFAM" id="SSF54826">
    <property type="entry name" value="Enolase N-terminal domain-like"/>
    <property type="match status" value="1"/>
</dbReference>
<dbReference type="SUPFAM" id="SSF51604">
    <property type="entry name" value="Enolase C-terminal domain-like"/>
    <property type="match status" value="1"/>
</dbReference>
<dbReference type="InterPro" id="IPR013342">
    <property type="entry name" value="Mandelate_racemase_C"/>
</dbReference>
<dbReference type="Pfam" id="PF02746">
    <property type="entry name" value="MR_MLE_N"/>
    <property type="match status" value="1"/>
</dbReference>
<dbReference type="SFLD" id="SFLDG00179">
    <property type="entry name" value="mandelate_racemase"/>
    <property type="match status" value="1"/>
</dbReference>
<dbReference type="InterPro" id="IPR029017">
    <property type="entry name" value="Enolase-like_N"/>
</dbReference>
<evidence type="ECO:0000256" key="1">
    <source>
        <dbReference type="ARBA" id="ARBA00023239"/>
    </source>
</evidence>